<dbReference type="CDD" id="cd08558">
    <property type="entry name" value="PI-PLCc_eukaryota"/>
    <property type="match status" value="1"/>
</dbReference>
<dbReference type="Proteomes" id="UP001281761">
    <property type="component" value="Unassembled WGS sequence"/>
</dbReference>
<keyword evidence="6" id="KW-0807">Transducer</keyword>
<dbReference type="SUPFAM" id="SSF51695">
    <property type="entry name" value="PLC-like phosphodiesterases"/>
    <property type="match status" value="1"/>
</dbReference>
<dbReference type="EMBL" id="JARBJD010000071">
    <property type="protein sequence ID" value="KAK2955080.1"/>
    <property type="molecule type" value="Genomic_DNA"/>
</dbReference>
<evidence type="ECO:0000256" key="6">
    <source>
        <dbReference type="ARBA" id="ARBA00023224"/>
    </source>
</evidence>
<gene>
    <name evidence="11" type="ORF">BLNAU_10011</name>
</gene>
<feature type="region of interest" description="Disordered" evidence="8">
    <location>
        <begin position="502"/>
        <end position="531"/>
    </location>
</feature>
<keyword evidence="12" id="KW-1185">Reference proteome</keyword>
<feature type="compositionally biased region" description="Low complexity" evidence="8">
    <location>
        <begin position="522"/>
        <end position="531"/>
    </location>
</feature>
<dbReference type="SUPFAM" id="SSF47473">
    <property type="entry name" value="EF-hand"/>
    <property type="match status" value="1"/>
</dbReference>
<evidence type="ECO:0000256" key="4">
    <source>
        <dbReference type="ARBA" id="ARBA00022963"/>
    </source>
</evidence>
<comment type="catalytic activity">
    <reaction evidence="7">
        <text>a 1,2-diacyl-sn-glycero-3-phospho-(1D-myo-inositol-4,5-bisphosphate) + H2O = 1D-myo-inositol 1,4,5-trisphosphate + a 1,2-diacyl-sn-glycerol + H(+)</text>
        <dbReference type="Rhea" id="RHEA:33179"/>
        <dbReference type="ChEBI" id="CHEBI:15377"/>
        <dbReference type="ChEBI" id="CHEBI:15378"/>
        <dbReference type="ChEBI" id="CHEBI:17815"/>
        <dbReference type="ChEBI" id="CHEBI:58456"/>
        <dbReference type="ChEBI" id="CHEBI:203600"/>
        <dbReference type="EC" id="3.1.4.11"/>
    </reaction>
</comment>
<dbReference type="InterPro" id="IPR017946">
    <property type="entry name" value="PLC-like_Pdiesterase_TIM-brl"/>
</dbReference>
<dbReference type="SUPFAM" id="SSF49562">
    <property type="entry name" value="C2 domain (Calcium/lipid-binding domain, CaLB)"/>
    <property type="match status" value="1"/>
</dbReference>
<dbReference type="PANTHER" id="PTHR10336">
    <property type="entry name" value="PHOSPHOINOSITIDE-SPECIFIC PHOSPHOLIPASE C FAMILY PROTEIN"/>
    <property type="match status" value="1"/>
</dbReference>
<keyword evidence="4 7" id="KW-0442">Lipid degradation</keyword>
<keyword evidence="3" id="KW-0106">Calcium</keyword>
<dbReference type="Pfam" id="PF00388">
    <property type="entry name" value="PI-PLC-X"/>
    <property type="match status" value="1"/>
</dbReference>
<evidence type="ECO:0000256" key="2">
    <source>
        <dbReference type="ARBA" id="ARBA00022801"/>
    </source>
</evidence>
<dbReference type="InterPro" id="IPR035892">
    <property type="entry name" value="C2_domain_sf"/>
</dbReference>
<feature type="domain" description="PI-PLC Y-box" evidence="10">
    <location>
        <begin position="548"/>
        <end position="663"/>
    </location>
</feature>
<dbReference type="PROSITE" id="PS00018">
    <property type="entry name" value="EF_HAND_1"/>
    <property type="match status" value="1"/>
</dbReference>
<dbReference type="Gene3D" id="2.60.40.150">
    <property type="entry name" value="C2 domain"/>
    <property type="match status" value="1"/>
</dbReference>
<dbReference type="SMART" id="SM00148">
    <property type="entry name" value="PLCXc"/>
    <property type="match status" value="1"/>
</dbReference>
<dbReference type="PROSITE" id="PS50007">
    <property type="entry name" value="PIPLC_X_DOMAIN"/>
    <property type="match status" value="1"/>
</dbReference>
<evidence type="ECO:0000259" key="10">
    <source>
        <dbReference type="PROSITE" id="PS50008"/>
    </source>
</evidence>
<dbReference type="Pfam" id="PF00387">
    <property type="entry name" value="PI-PLC-Y"/>
    <property type="match status" value="1"/>
</dbReference>
<proteinExistence type="predicted"/>
<name>A0ABQ9XUC3_9EUKA</name>
<feature type="compositionally biased region" description="Acidic residues" evidence="8">
    <location>
        <begin position="502"/>
        <end position="515"/>
    </location>
</feature>
<dbReference type="InterPro" id="IPR001711">
    <property type="entry name" value="PLipase_C_Pinositol-sp_Y"/>
</dbReference>
<dbReference type="PANTHER" id="PTHR10336:SF36">
    <property type="entry name" value="1-PHOSPHATIDYLINOSITOL 4,5-BISPHOSPHATE PHOSPHODIESTERASE BETA-4"/>
    <property type="match status" value="1"/>
</dbReference>
<dbReference type="PRINTS" id="PR00390">
    <property type="entry name" value="PHPHLIPASEC"/>
</dbReference>
<evidence type="ECO:0000313" key="12">
    <source>
        <dbReference type="Proteomes" id="UP001281761"/>
    </source>
</evidence>
<sequence>MTQPSTKSPDLLSESVDGADVVLFTAPIDQSPELRTGIHAIYLNEAARIDGILYLDKDYLAFGTSKTSSPNVSLRLSDITAIRKESITSATLQHQSLFLSQSISVVHGTKTYPFVLDSEDIAELLVQQFTTYFGTKHILFKADDPYSLFLHSLWVEADEDKNNFIALDEIVKLMSTGLKIKVSKSSLKHSFNQLSTSKDGLNEQEFIQFISTLMTPATVMEAFLKANSSDSVFLSEADFRKYVNKKEHTPSPACDSVPHYALPPTTVNEWIAKNVTGKELSAQTFSSFLTSHLNTFNHPQCSGAIPCTIYPLTLPMSYYFINSSHNTYLTSNQLSGASAVEMYANVLRRGVRCVELDIWDGSDEGSGDPEPVVTHGYTLTTQVKLRDVLSVINANAFVSSDLPLVLSLELRIKTQRNKTAEIFREVLGDKIFSMKDNSRQRVARGEAVEPGLEDMFITDVFLPFLPSPDELRGKILLRTDKKAKNAGSGDGFDMVGEDDLEMVESDEEEDIEGEPSEGKKQSPASLSTSTPSVSVSLSTISASSSDAMSEISLFCKGSFPKSFMSSLSVPSQAMVSYTESKIGKITNDPSHRFAALHHTQTHLMRIYPVGTRFNSSNYDPIPAWKCGCQLVALNMQTVDRPLLLNFGLFGGIGGNGGFVLKPPTQLRTIRGDIKTERIIFENTTPSARQAEFETETGLGAIVARPPVCPHPVFASPVLVLIQDSLLRSCGNGITPNALRGKDWVADEAVGKAVDPARPMFKIPIPTKLVVRVLSGFNLPTHSKHKKNTIHNPYVKLRLFSLSPKGDVDPKSKKDEKKKGSVTAADPNTILSSSLFSFSEQKFTTKTIRGNGLNPAWNENASFDLPKLATTLPNSSITPLVTALAFLDELASIYLEIRVCDDITGLDIVVGYSVLCLTGLQEGLRWLPLMNETGTVQKEGMSGLFVRAAFSY</sequence>
<dbReference type="Pfam" id="PF00168">
    <property type="entry name" value="C2"/>
    <property type="match status" value="2"/>
</dbReference>
<dbReference type="EC" id="3.1.4.11" evidence="1 7"/>
<keyword evidence="5 7" id="KW-0443">Lipid metabolism</keyword>
<dbReference type="SMART" id="SM00239">
    <property type="entry name" value="C2"/>
    <property type="match status" value="1"/>
</dbReference>
<comment type="caution">
    <text evidence="11">The sequence shown here is derived from an EMBL/GenBank/DDBJ whole genome shotgun (WGS) entry which is preliminary data.</text>
</comment>
<dbReference type="InterPro" id="IPR018247">
    <property type="entry name" value="EF_Hand_1_Ca_BS"/>
</dbReference>
<evidence type="ECO:0000256" key="1">
    <source>
        <dbReference type="ARBA" id="ARBA00012368"/>
    </source>
</evidence>
<reference evidence="11 12" key="1">
    <citation type="journal article" date="2022" name="bioRxiv">
        <title>Genomics of Preaxostyla Flagellates Illuminates Evolutionary Transitions and the Path Towards Mitochondrial Loss.</title>
        <authorList>
            <person name="Novak L.V.F."/>
            <person name="Treitli S.C."/>
            <person name="Pyrih J."/>
            <person name="Halakuc P."/>
            <person name="Pipaliya S.V."/>
            <person name="Vacek V."/>
            <person name="Brzon O."/>
            <person name="Soukal P."/>
            <person name="Eme L."/>
            <person name="Dacks J.B."/>
            <person name="Karnkowska A."/>
            <person name="Elias M."/>
            <person name="Hampl V."/>
        </authorList>
    </citation>
    <scope>NUCLEOTIDE SEQUENCE [LARGE SCALE GENOMIC DNA]</scope>
    <source>
        <strain evidence="11">NAU3</strain>
        <tissue evidence="11">Gut</tissue>
    </source>
</reference>
<protein>
    <recommendedName>
        <fullName evidence="1 7">Phosphoinositide phospholipase C</fullName>
        <ecNumber evidence="1 7">3.1.4.11</ecNumber>
    </recommendedName>
</protein>
<evidence type="ECO:0000256" key="3">
    <source>
        <dbReference type="ARBA" id="ARBA00022837"/>
    </source>
</evidence>
<accession>A0ABQ9XUC3</accession>
<dbReference type="Gene3D" id="3.20.20.190">
    <property type="entry name" value="Phosphatidylinositol (PI) phosphodiesterase"/>
    <property type="match status" value="1"/>
</dbReference>
<evidence type="ECO:0000313" key="11">
    <source>
        <dbReference type="EMBL" id="KAK2955080.1"/>
    </source>
</evidence>
<dbReference type="PROSITE" id="PS50008">
    <property type="entry name" value="PIPLC_Y_DOMAIN"/>
    <property type="match status" value="1"/>
</dbReference>
<dbReference type="SMART" id="SM00149">
    <property type="entry name" value="PLCYc"/>
    <property type="match status" value="1"/>
</dbReference>
<dbReference type="CDD" id="cd00275">
    <property type="entry name" value="C2_PLC_like"/>
    <property type="match status" value="1"/>
</dbReference>
<dbReference type="PROSITE" id="PS50004">
    <property type="entry name" value="C2"/>
    <property type="match status" value="1"/>
</dbReference>
<dbReference type="InterPro" id="IPR000008">
    <property type="entry name" value="C2_dom"/>
</dbReference>
<dbReference type="InterPro" id="IPR011992">
    <property type="entry name" value="EF-hand-dom_pair"/>
</dbReference>
<dbReference type="GO" id="GO:0004435">
    <property type="term" value="F:phosphatidylinositol-4,5-bisphosphate phospholipase C activity"/>
    <property type="evidence" value="ECO:0007669"/>
    <property type="project" value="UniProtKB-EC"/>
</dbReference>
<evidence type="ECO:0000259" key="9">
    <source>
        <dbReference type="PROSITE" id="PS50004"/>
    </source>
</evidence>
<evidence type="ECO:0000256" key="5">
    <source>
        <dbReference type="ARBA" id="ARBA00023098"/>
    </source>
</evidence>
<evidence type="ECO:0000256" key="8">
    <source>
        <dbReference type="SAM" id="MobiDB-lite"/>
    </source>
</evidence>
<dbReference type="InterPro" id="IPR000909">
    <property type="entry name" value="PLipase_C_PInositol-sp_X_dom"/>
</dbReference>
<evidence type="ECO:0000256" key="7">
    <source>
        <dbReference type="RuleBase" id="RU361133"/>
    </source>
</evidence>
<keyword evidence="2 7" id="KW-0378">Hydrolase</keyword>
<organism evidence="11 12">
    <name type="scientific">Blattamonas nauphoetae</name>
    <dbReference type="NCBI Taxonomy" id="2049346"/>
    <lineage>
        <taxon>Eukaryota</taxon>
        <taxon>Metamonada</taxon>
        <taxon>Preaxostyla</taxon>
        <taxon>Oxymonadida</taxon>
        <taxon>Blattamonas</taxon>
    </lineage>
</organism>
<feature type="domain" description="C2" evidence="9">
    <location>
        <begin position="745"/>
        <end position="930"/>
    </location>
</feature>
<dbReference type="Gene3D" id="1.10.238.10">
    <property type="entry name" value="EF-hand"/>
    <property type="match status" value="1"/>
</dbReference>
<dbReference type="InterPro" id="IPR001192">
    <property type="entry name" value="PI-PLC_fam"/>
</dbReference>